<gene>
    <name evidence="3" type="ordered locus">Oter_0315</name>
</gene>
<dbReference type="RefSeq" id="WP_012373143.1">
    <property type="nucleotide sequence ID" value="NC_010571.1"/>
</dbReference>
<evidence type="ECO:0000256" key="2">
    <source>
        <dbReference type="SAM" id="Phobius"/>
    </source>
</evidence>
<feature type="transmembrane region" description="Helical" evidence="2">
    <location>
        <begin position="6"/>
        <end position="25"/>
    </location>
</feature>
<dbReference type="OrthoDB" id="5422830at2"/>
<keyword evidence="2" id="KW-0812">Transmembrane</keyword>
<dbReference type="KEGG" id="ote:Oter_0315"/>
<feature type="transmembrane region" description="Helical" evidence="2">
    <location>
        <begin position="744"/>
        <end position="766"/>
    </location>
</feature>
<evidence type="ECO:0000256" key="1">
    <source>
        <dbReference type="SAM" id="MobiDB-lite"/>
    </source>
</evidence>
<feature type="transmembrane region" description="Helical" evidence="2">
    <location>
        <begin position="933"/>
        <end position="961"/>
    </location>
</feature>
<feature type="transmembrane region" description="Helical" evidence="2">
    <location>
        <begin position="1277"/>
        <end position="1297"/>
    </location>
</feature>
<proteinExistence type="predicted"/>
<dbReference type="eggNOG" id="COG5373">
    <property type="taxonomic scope" value="Bacteria"/>
</dbReference>
<keyword evidence="2" id="KW-0472">Membrane</keyword>
<dbReference type="STRING" id="452637.Oter_0315"/>
<feature type="transmembrane region" description="Helical" evidence="2">
    <location>
        <begin position="787"/>
        <end position="811"/>
    </location>
</feature>
<dbReference type="Proteomes" id="UP000007013">
    <property type="component" value="Chromosome"/>
</dbReference>
<evidence type="ECO:0000313" key="3">
    <source>
        <dbReference type="EMBL" id="ACB73605.1"/>
    </source>
</evidence>
<accession>B1ZQC5</accession>
<protein>
    <submittedName>
        <fullName evidence="3">Membrane protein-like protein</fullName>
    </submittedName>
</protein>
<sequence length="1312" mass="140302">MEGLLTLLGLALFLGLIVFPIWVIVRISSLGAQNDALASSLEEHRQKLRELERKLAEGTAPAATAAKPTAEPPLAPLPVAPLMRAAEPAVTMPSPSPAATIGESPVVGKVGDLAEQPAERAGLQGPASEPPMVEPPVAEQAPDTVGQVSEPSVEGQTGGLANEPPPLGQASGPADEPAQQGSPQETTGATPLPEPPAPPVFEPTASPVESFVRGINWEQFMGAKLFAWLGGLAALLAVGFFVKYSFEHDLVPPAARAAIGFVFAIVLVIGGLKIDRARYAVTAQTLIATGIVSLYTVTFACRSIYHFEFFGPLPTFLVMVLITAAAFLLAVRLEAQVVAILGILGGFLTPVLVSTGQDNPLGLFGYIALLDLGLVAVALHRRWFYLVPLGAIGTIALQIGWAAKFFENDPSGQASVAVVVCLVFAVLFLGAAIFAHRRGHDGPEITLSAVVMACVCYGFAGYFLGFRAAGSRVGLVFTFVLLANLCLLTLAWFRRLGALVAVATAGTAWLLVNWTAEIFSPALASTLMGVCLGFCAFFLVTYFVARRFDRSSPAITWSAVALPLIGFGFALYFLRYPEVGGRVGLYFPFVLALSLALLVLAWFERKPALVTTAVGGVGAVLAFWRLTIFTPALGPTLMLVTFGFGVLFLVVYLAARRAERGASMITWSAITLPLLALAFAFSFLGYPELAQRPGLLFTFALLADAALLTIAWCDEQMPRLHLVAGGLLFALLGTWTAGCLTAPLLPWALAFYLLHAVLHTAFPLALERHRPDATATWWSQLFPPLALVLMLLPLFKLTTISLVFWPCVLLVDLLAIGLALVTASLAAVAAVLVLTLVATGAWLFNLPTTLTAAPALLLVIGGFAVVFFAAGLFLVRRLGDRLQASGGGPATHALFGDARSQIPAFSALLPFVLLIMMTARLNLVNPSPVFGLALLLVVMVLGLAAILGLAWLPACALAGVAGLEYSWHARHFAVESATAPLAWYLLFYVAFAIYPFVFRRRFAGVTGPWAIAALAGAAQFPLVYRLVTAAWPTEFPGLLPAAFTILPLLSLVAILRATVVNERARLNQLAWFGGVALLFITLIFPIQFERQWLTVSWALEGAALLWLFRRVPHAGLRAVGVVLLCTAFARLALNPAVFSYHARSETAVFNWYLYSYGLVTVALFTGAWLLAPPRERALGVKAPPLLSTLGTVLLFMLVNIEIADFFSVPGQRVLTFQFSGNFGRDMSYTIAWALFALGLLLMSIWKQARAGRYAALALLGVALLKLFFHDLARLDALYRVGALLAVAVIAILASFAYQRFLPANEKNVPPKS</sequence>
<feature type="transmembrane region" description="Helical" evidence="2">
    <location>
        <begin position="1009"/>
        <end position="1031"/>
    </location>
</feature>
<feature type="transmembrane region" description="Helical" evidence="2">
    <location>
        <begin position="1153"/>
        <end position="1171"/>
    </location>
</feature>
<feature type="transmembrane region" description="Helical" evidence="2">
    <location>
        <begin position="693"/>
        <end position="713"/>
    </location>
</feature>
<feature type="transmembrane region" description="Helical" evidence="2">
    <location>
        <begin position="361"/>
        <end position="379"/>
    </location>
</feature>
<feature type="transmembrane region" description="Helical" evidence="2">
    <location>
        <begin position="1037"/>
        <end position="1057"/>
    </location>
</feature>
<feature type="transmembrane region" description="Helical" evidence="2">
    <location>
        <begin position="981"/>
        <end position="997"/>
    </location>
</feature>
<feature type="transmembrane region" description="Helical" evidence="2">
    <location>
        <begin position="472"/>
        <end position="493"/>
    </location>
</feature>
<feature type="transmembrane region" description="Helical" evidence="2">
    <location>
        <begin position="817"/>
        <end position="844"/>
    </location>
</feature>
<feature type="transmembrane region" description="Helical" evidence="2">
    <location>
        <begin position="286"/>
        <end position="305"/>
    </location>
</feature>
<feature type="transmembrane region" description="Helical" evidence="2">
    <location>
        <begin position="225"/>
        <end position="242"/>
    </location>
</feature>
<feature type="transmembrane region" description="Helical" evidence="2">
    <location>
        <begin position="337"/>
        <end position="355"/>
    </location>
</feature>
<feature type="region of interest" description="Disordered" evidence="1">
    <location>
        <begin position="119"/>
        <end position="204"/>
    </location>
</feature>
<feature type="transmembrane region" description="Helical" evidence="2">
    <location>
        <begin position="415"/>
        <end position="435"/>
    </location>
</feature>
<feature type="transmembrane region" description="Helical" evidence="2">
    <location>
        <begin position="311"/>
        <end position="330"/>
    </location>
</feature>
<dbReference type="Pfam" id="PF10101">
    <property type="entry name" value="DUF2339"/>
    <property type="match status" value="2"/>
</dbReference>
<feature type="transmembrane region" description="Helical" evidence="2">
    <location>
        <begin position="1252"/>
        <end position="1271"/>
    </location>
</feature>
<feature type="transmembrane region" description="Helical" evidence="2">
    <location>
        <begin position="608"/>
        <end position="626"/>
    </location>
</feature>
<feature type="compositionally biased region" description="Pro residues" evidence="1">
    <location>
        <begin position="192"/>
        <end position="201"/>
    </location>
</feature>
<feature type="transmembrane region" description="Helical" evidence="2">
    <location>
        <begin position="522"/>
        <end position="545"/>
    </location>
</feature>
<feature type="transmembrane region" description="Helical" evidence="2">
    <location>
        <begin position="632"/>
        <end position="655"/>
    </location>
</feature>
<dbReference type="EMBL" id="CP001032">
    <property type="protein sequence ID" value="ACB73605.1"/>
    <property type="molecule type" value="Genomic_DNA"/>
</dbReference>
<reference evidence="3 4" key="1">
    <citation type="journal article" date="2011" name="J. Bacteriol.">
        <title>Genome sequence of the verrucomicrobium Opitutus terrae PB90-1, an abundant inhabitant of rice paddy soil ecosystems.</title>
        <authorList>
            <person name="van Passel M.W."/>
            <person name="Kant R."/>
            <person name="Palva A."/>
            <person name="Copeland A."/>
            <person name="Lucas S."/>
            <person name="Lapidus A."/>
            <person name="Glavina del Rio T."/>
            <person name="Pitluck S."/>
            <person name="Goltsman E."/>
            <person name="Clum A."/>
            <person name="Sun H."/>
            <person name="Schmutz J."/>
            <person name="Larimer F.W."/>
            <person name="Land M.L."/>
            <person name="Hauser L."/>
            <person name="Kyrpides N."/>
            <person name="Mikhailova N."/>
            <person name="Richardson P.P."/>
            <person name="Janssen P.H."/>
            <person name="de Vos W.M."/>
            <person name="Smidt H."/>
        </authorList>
    </citation>
    <scope>NUCLEOTIDE SEQUENCE [LARGE SCALE GENOMIC DNA]</scope>
    <source>
        <strain evidence="4">DSM 11246 / JCM 15787 / PB90-1</strain>
    </source>
</reference>
<dbReference type="HOGENOM" id="CLU_260581_0_0_0"/>
<name>B1ZQC5_OPITP</name>
<feature type="transmembrane region" description="Helical" evidence="2">
    <location>
        <begin position="498"/>
        <end position="516"/>
    </location>
</feature>
<feature type="transmembrane region" description="Helical" evidence="2">
    <location>
        <begin position="720"/>
        <end position="738"/>
    </location>
</feature>
<feature type="transmembrane region" description="Helical" evidence="2">
    <location>
        <begin position="902"/>
        <end position="921"/>
    </location>
</feature>
<feature type="transmembrane region" description="Helical" evidence="2">
    <location>
        <begin position="1183"/>
        <end position="1206"/>
    </location>
</feature>
<dbReference type="PANTHER" id="PTHR38434">
    <property type="entry name" value="BLL2549 PROTEIN"/>
    <property type="match status" value="1"/>
</dbReference>
<evidence type="ECO:0000313" key="4">
    <source>
        <dbReference type="Proteomes" id="UP000007013"/>
    </source>
</evidence>
<feature type="transmembrane region" description="Helical" evidence="2">
    <location>
        <begin position="254"/>
        <end position="274"/>
    </location>
</feature>
<dbReference type="PANTHER" id="PTHR38434:SF1">
    <property type="entry name" value="BLL2549 PROTEIN"/>
    <property type="match status" value="1"/>
</dbReference>
<feature type="transmembrane region" description="Helical" evidence="2">
    <location>
        <begin position="856"/>
        <end position="875"/>
    </location>
</feature>
<dbReference type="InterPro" id="IPR019286">
    <property type="entry name" value="DUF2339_TM"/>
</dbReference>
<feature type="transmembrane region" description="Helical" evidence="2">
    <location>
        <begin position="1226"/>
        <end position="1245"/>
    </location>
</feature>
<feature type="transmembrane region" description="Helical" evidence="2">
    <location>
        <begin position="554"/>
        <end position="573"/>
    </location>
</feature>
<feature type="transmembrane region" description="Helical" evidence="2">
    <location>
        <begin position="447"/>
        <end position="466"/>
    </location>
</feature>
<feature type="transmembrane region" description="Helical" evidence="2">
    <location>
        <begin position="1115"/>
        <end position="1133"/>
    </location>
</feature>
<feature type="transmembrane region" description="Helical" evidence="2">
    <location>
        <begin position="1069"/>
        <end position="1086"/>
    </location>
</feature>
<keyword evidence="4" id="KW-1185">Reference proteome</keyword>
<feature type="transmembrane region" description="Helical" evidence="2">
    <location>
        <begin position="585"/>
        <end position="603"/>
    </location>
</feature>
<organism evidence="3 4">
    <name type="scientific">Opitutus terrae (strain DSM 11246 / JCM 15787 / PB90-1)</name>
    <dbReference type="NCBI Taxonomy" id="452637"/>
    <lineage>
        <taxon>Bacteria</taxon>
        <taxon>Pseudomonadati</taxon>
        <taxon>Verrucomicrobiota</taxon>
        <taxon>Opitutia</taxon>
        <taxon>Opitutales</taxon>
        <taxon>Opitutaceae</taxon>
        <taxon>Opitutus</taxon>
    </lineage>
</organism>
<keyword evidence="2" id="KW-1133">Transmembrane helix</keyword>
<feature type="transmembrane region" description="Helical" evidence="2">
    <location>
        <begin position="384"/>
        <end position="403"/>
    </location>
</feature>
<feature type="transmembrane region" description="Helical" evidence="2">
    <location>
        <begin position="667"/>
        <end position="687"/>
    </location>
</feature>